<dbReference type="EMBL" id="QGDH01000276">
    <property type="protein sequence ID" value="RAR01380.1"/>
    <property type="molecule type" value="Genomic_DNA"/>
</dbReference>
<feature type="compositionally biased region" description="Basic residues" evidence="1">
    <location>
        <begin position="377"/>
        <end position="391"/>
    </location>
</feature>
<feature type="region of interest" description="Disordered" evidence="1">
    <location>
        <begin position="376"/>
        <end position="399"/>
    </location>
</feature>
<organism evidence="2 3">
    <name type="scientific">Stemphylium lycopersici</name>
    <name type="common">Tomato gray leaf spot disease fungus</name>
    <name type="synonym">Thyrospora lycopersici</name>
    <dbReference type="NCBI Taxonomy" id="183478"/>
    <lineage>
        <taxon>Eukaryota</taxon>
        <taxon>Fungi</taxon>
        <taxon>Dikarya</taxon>
        <taxon>Ascomycota</taxon>
        <taxon>Pezizomycotina</taxon>
        <taxon>Dothideomycetes</taxon>
        <taxon>Pleosporomycetidae</taxon>
        <taxon>Pleosporales</taxon>
        <taxon>Pleosporineae</taxon>
        <taxon>Pleosporaceae</taxon>
        <taxon>Stemphylium</taxon>
    </lineage>
</organism>
<gene>
    <name evidence="2" type="ORF">DDE83_008927</name>
</gene>
<reference evidence="3" key="1">
    <citation type="submission" date="2018-05" db="EMBL/GenBank/DDBJ databases">
        <title>Draft genome sequence of Stemphylium lycopersici strain CIDEFI 213.</title>
        <authorList>
            <person name="Medina R."/>
            <person name="Franco M.E.E."/>
            <person name="Lucentini C.G."/>
            <person name="Saparrat M.C.N."/>
            <person name="Balatti P.A."/>
        </authorList>
    </citation>
    <scope>NUCLEOTIDE SEQUENCE [LARGE SCALE GENOMIC DNA]</scope>
    <source>
        <strain evidence="3">CIDEFI 213</strain>
    </source>
</reference>
<protein>
    <submittedName>
        <fullName evidence="2">Uncharacterized protein</fullName>
    </submittedName>
</protein>
<feature type="region of interest" description="Disordered" evidence="1">
    <location>
        <begin position="223"/>
        <end position="251"/>
    </location>
</feature>
<comment type="caution">
    <text evidence="2">The sequence shown here is derived from an EMBL/GenBank/DDBJ whole genome shotgun (WGS) entry which is preliminary data.</text>
</comment>
<dbReference type="AlphaFoldDB" id="A0A364MRT1"/>
<evidence type="ECO:0000256" key="1">
    <source>
        <dbReference type="SAM" id="MobiDB-lite"/>
    </source>
</evidence>
<sequence>MALAPLYSRMRYQDTGSMSAPVSTTVPPDNAPIAYAGQGYPGHQLTFASDQGGLQAPYNSANSFQACTDSFNAFTYGYFPQQQEFGPAPTNEHFGGAQQVPVPVFDYPPTLGMGSDSSSEVIMRSTMPSNRLQSASYTTSNDDHTWGSGPASGPYYTDTHRLHQDTGAHTGTQTAPFFGFGDRCVNSDPWSSMNKHTGRIRTLQRQMDGLAYVANTSIASRTTTASDGTSDLRSVSQTDTTSNNEGDMATYGHNSQLTVRTAQPLFAGKDMETGSPHRAISNDYDVEQKMAGHVPMLALPSSIPNQYNFGRMGLEGTADITLPFTDNGPRVDPALSSNYASSMTDSRAPSQTNLEKPKELFCKICRKRFTGQYCRGNRSRHTRNKHQHEHKGHTYFEDP</sequence>
<name>A0A364MRT1_STELY</name>
<accession>A0A364MRT1</accession>
<dbReference type="Proteomes" id="UP000249619">
    <property type="component" value="Unassembled WGS sequence"/>
</dbReference>
<evidence type="ECO:0000313" key="2">
    <source>
        <dbReference type="EMBL" id="RAR01380.1"/>
    </source>
</evidence>
<feature type="compositionally biased region" description="Polar residues" evidence="1">
    <location>
        <begin position="223"/>
        <end position="245"/>
    </location>
</feature>
<keyword evidence="3" id="KW-1185">Reference proteome</keyword>
<proteinExistence type="predicted"/>
<evidence type="ECO:0000313" key="3">
    <source>
        <dbReference type="Proteomes" id="UP000249619"/>
    </source>
</evidence>